<dbReference type="CDD" id="cd02440">
    <property type="entry name" value="AdoMet_MTases"/>
    <property type="match status" value="1"/>
</dbReference>
<name>A0ABQ3AQB2_9GAMM</name>
<dbReference type="Proteomes" id="UP000601597">
    <property type="component" value="Unassembled WGS sequence"/>
</dbReference>
<dbReference type="Pfam" id="PF26049">
    <property type="entry name" value="RLMG_N"/>
    <property type="match status" value="1"/>
</dbReference>
<gene>
    <name evidence="6" type="primary">rlmG</name>
    <name evidence="6" type="ORF">GCM10007071_08270</name>
</gene>
<dbReference type="InterPro" id="IPR058679">
    <property type="entry name" value="RlmG_N"/>
</dbReference>
<sequence length="348" mass="37161">MVDDSFGALALGLADFELTVIADSAVLGDALALNAHANKLTAPGVDSWRDELGPVSAGESPELAEDRFDAVVLKVPRQLDYLEFLLRWVNQVLRPDGWLLTGGMIKHLPDQAARVYQRLVMTDAVLPARKKARLVLCRAGTETLADWQGLWKGYPEPAAGTSLQALPAVFARERLDIGTRELLPFIPDSVATVTEGAGVLDLGCGNGILGLSALAARPDLAVTWADISSQAVLSARANVKASGLDDSACHFVHTDGVPVGTGPFRIILLNPPFHEGGVVGDHIALRLFAEAAEALAPDGELLMVGNRHLGYHRSLHSVFADVQQLHATPKFVVFRASCPQAVQPRGRS</sequence>
<evidence type="ECO:0000313" key="7">
    <source>
        <dbReference type="Proteomes" id="UP000601597"/>
    </source>
</evidence>
<accession>A0ABQ3AQB2</accession>
<keyword evidence="2" id="KW-0808">Transferase</keyword>
<evidence type="ECO:0000256" key="3">
    <source>
        <dbReference type="ARBA" id="ARBA00022691"/>
    </source>
</evidence>
<evidence type="ECO:0000256" key="1">
    <source>
        <dbReference type="ARBA" id="ARBA00022603"/>
    </source>
</evidence>
<evidence type="ECO:0000259" key="4">
    <source>
        <dbReference type="Pfam" id="PF05175"/>
    </source>
</evidence>
<keyword evidence="3" id="KW-0949">S-adenosyl-L-methionine</keyword>
<feature type="domain" description="RlmG N-terminal" evidence="5">
    <location>
        <begin position="2"/>
        <end position="139"/>
    </location>
</feature>
<evidence type="ECO:0000259" key="5">
    <source>
        <dbReference type="Pfam" id="PF26049"/>
    </source>
</evidence>
<keyword evidence="7" id="KW-1185">Reference proteome</keyword>
<dbReference type="InterPro" id="IPR007848">
    <property type="entry name" value="Small_mtfrase_dom"/>
</dbReference>
<evidence type="ECO:0000313" key="6">
    <source>
        <dbReference type="EMBL" id="GGY63996.1"/>
    </source>
</evidence>
<keyword evidence="1 6" id="KW-0489">Methyltransferase</keyword>
<dbReference type="GO" id="GO:0008168">
    <property type="term" value="F:methyltransferase activity"/>
    <property type="evidence" value="ECO:0007669"/>
    <property type="project" value="UniProtKB-KW"/>
</dbReference>
<reference evidence="7" key="1">
    <citation type="journal article" date="2019" name="Int. J. Syst. Evol. Microbiol.">
        <title>The Global Catalogue of Microorganisms (GCM) 10K type strain sequencing project: providing services to taxonomists for standard genome sequencing and annotation.</title>
        <authorList>
            <consortium name="The Broad Institute Genomics Platform"/>
            <consortium name="The Broad Institute Genome Sequencing Center for Infectious Disease"/>
            <person name="Wu L."/>
            <person name="Ma J."/>
        </authorList>
    </citation>
    <scope>NUCLEOTIDE SEQUENCE [LARGE SCALE GENOMIC DNA]</scope>
    <source>
        <strain evidence="7">KCTC 22280</strain>
    </source>
</reference>
<dbReference type="InterPro" id="IPR029063">
    <property type="entry name" value="SAM-dependent_MTases_sf"/>
</dbReference>
<proteinExistence type="predicted"/>
<dbReference type="PANTHER" id="PTHR47816:SF5">
    <property type="entry name" value="RIBOSOMAL RNA LARGE SUBUNIT METHYLTRANSFERASE G"/>
    <property type="match status" value="1"/>
</dbReference>
<evidence type="ECO:0000256" key="2">
    <source>
        <dbReference type="ARBA" id="ARBA00022679"/>
    </source>
</evidence>
<dbReference type="InterPro" id="IPR046977">
    <property type="entry name" value="RsmC/RlmG"/>
</dbReference>
<protein>
    <submittedName>
        <fullName evidence="6">Ribosomal RNA large subunit methyltransferase G</fullName>
    </submittedName>
</protein>
<dbReference type="Gene3D" id="3.40.50.150">
    <property type="entry name" value="Vaccinia Virus protein VP39"/>
    <property type="match status" value="2"/>
</dbReference>
<dbReference type="GO" id="GO:0032259">
    <property type="term" value="P:methylation"/>
    <property type="evidence" value="ECO:0007669"/>
    <property type="project" value="UniProtKB-KW"/>
</dbReference>
<dbReference type="Pfam" id="PF05175">
    <property type="entry name" value="MTS"/>
    <property type="match status" value="1"/>
</dbReference>
<organism evidence="6 7">
    <name type="scientific">Marinobacter zhanjiangensis</name>
    <dbReference type="NCBI Taxonomy" id="578215"/>
    <lineage>
        <taxon>Bacteria</taxon>
        <taxon>Pseudomonadati</taxon>
        <taxon>Pseudomonadota</taxon>
        <taxon>Gammaproteobacteria</taxon>
        <taxon>Pseudomonadales</taxon>
        <taxon>Marinobacteraceae</taxon>
        <taxon>Marinobacter</taxon>
    </lineage>
</organism>
<dbReference type="EMBL" id="BMXV01000002">
    <property type="protein sequence ID" value="GGY63996.1"/>
    <property type="molecule type" value="Genomic_DNA"/>
</dbReference>
<dbReference type="PANTHER" id="PTHR47816">
    <property type="entry name" value="RIBOSOMAL RNA SMALL SUBUNIT METHYLTRANSFERASE C"/>
    <property type="match status" value="1"/>
</dbReference>
<comment type="caution">
    <text evidence="6">The sequence shown here is derived from an EMBL/GenBank/DDBJ whole genome shotgun (WGS) entry which is preliminary data.</text>
</comment>
<feature type="domain" description="Methyltransferase small" evidence="4">
    <location>
        <begin position="163"/>
        <end position="334"/>
    </location>
</feature>
<dbReference type="SUPFAM" id="SSF53335">
    <property type="entry name" value="S-adenosyl-L-methionine-dependent methyltransferases"/>
    <property type="match status" value="1"/>
</dbReference>